<dbReference type="AlphaFoldDB" id="A0A3B0ZV93"/>
<dbReference type="Gene3D" id="3.40.30.10">
    <property type="entry name" value="Glutaredoxin"/>
    <property type="match status" value="1"/>
</dbReference>
<dbReference type="PANTHER" id="PTHR43110">
    <property type="entry name" value="THIOL PEROXIDASE"/>
    <property type="match status" value="1"/>
</dbReference>
<dbReference type="PROSITE" id="PS51352">
    <property type="entry name" value="THIOREDOXIN_2"/>
    <property type="match status" value="1"/>
</dbReference>
<dbReference type="InterPro" id="IPR050455">
    <property type="entry name" value="Tpx_Peroxidase_subfamily"/>
</dbReference>
<keyword evidence="5" id="KW-0676">Redox-active center</keyword>
<dbReference type="SUPFAM" id="SSF52833">
    <property type="entry name" value="Thioredoxin-like"/>
    <property type="match status" value="1"/>
</dbReference>
<evidence type="ECO:0000256" key="1">
    <source>
        <dbReference type="ARBA" id="ARBA00022559"/>
    </source>
</evidence>
<evidence type="ECO:0000313" key="7">
    <source>
        <dbReference type="EMBL" id="VAW84496.1"/>
    </source>
</evidence>
<dbReference type="InterPro" id="IPR036249">
    <property type="entry name" value="Thioredoxin-like_sf"/>
</dbReference>
<dbReference type="CDD" id="cd03014">
    <property type="entry name" value="PRX_Atyp2cys"/>
    <property type="match status" value="1"/>
</dbReference>
<keyword evidence="1 7" id="KW-0575">Peroxidase</keyword>
<organism evidence="7">
    <name type="scientific">hydrothermal vent metagenome</name>
    <dbReference type="NCBI Taxonomy" id="652676"/>
    <lineage>
        <taxon>unclassified sequences</taxon>
        <taxon>metagenomes</taxon>
        <taxon>ecological metagenomes</taxon>
    </lineage>
</organism>
<dbReference type="InterPro" id="IPR002065">
    <property type="entry name" value="TPX"/>
</dbReference>
<sequence>MAEISLRGQGIHTCGNLPEPGQVAPSFVLTKTNLKDVGLHDFAGKRKIISLFPSLDTPVCALSIKHFNETDYGTDTVILTVSADLPFAMQRFCKQNKVKNIIGLSMMRDRNFAQDYGAMMIDGPLAGLLARAVIVLDSSNKVIYSELVAELSNEPNYTQLAAIL</sequence>
<dbReference type="NCBIfam" id="NF001808">
    <property type="entry name" value="PRK00522.1"/>
    <property type="match status" value="1"/>
</dbReference>
<feature type="domain" description="Thioredoxin" evidence="6">
    <location>
        <begin position="18"/>
        <end position="164"/>
    </location>
</feature>
<dbReference type="EMBL" id="UOFO01000046">
    <property type="protein sequence ID" value="VAW84496.1"/>
    <property type="molecule type" value="Genomic_DNA"/>
</dbReference>
<keyword evidence="2" id="KW-0049">Antioxidant</keyword>
<keyword evidence="3 7" id="KW-0560">Oxidoreductase</keyword>
<dbReference type="Pfam" id="PF08534">
    <property type="entry name" value="Redoxin"/>
    <property type="match status" value="1"/>
</dbReference>
<dbReference type="InterPro" id="IPR018219">
    <property type="entry name" value="Tpx_CS"/>
</dbReference>
<evidence type="ECO:0000256" key="4">
    <source>
        <dbReference type="ARBA" id="ARBA00023157"/>
    </source>
</evidence>
<dbReference type="InterPro" id="IPR013740">
    <property type="entry name" value="Redoxin"/>
</dbReference>
<protein>
    <submittedName>
        <fullName evidence="7">Thiol peroxidase, Tpx-type</fullName>
        <ecNumber evidence="7">1.11.1.15</ecNumber>
    </submittedName>
</protein>
<dbReference type="PANTHER" id="PTHR43110:SF1">
    <property type="entry name" value="THIOL PEROXIDASE"/>
    <property type="match status" value="1"/>
</dbReference>
<accession>A0A3B0ZV93</accession>
<evidence type="ECO:0000256" key="3">
    <source>
        <dbReference type="ARBA" id="ARBA00023002"/>
    </source>
</evidence>
<evidence type="ECO:0000256" key="2">
    <source>
        <dbReference type="ARBA" id="ARBA00022862"/>
    </source>
</evidence>
<name>A0A3B0ZV93_9ZZZZ</name>
<proteinExistence type="predicted"/>
<evidence type="ECO:0000259" key="6">
    <source>
        <dbReference type="PROSITE" id="PS51352"/>
    </source>
</evidence>
<dbReference type="EC" id="1.11.1.15" evidence="7"/>
<dbReference type="PROSITE" id="PS01265">
    <property type="entry name" value="TPX"/>
    <property type="match status" value="1"/>
</dbReference>
<dbReference type="GO" id="GO:0008379">
    <property type="term" value="F:thioredoxin peroxidase activity"/>
    <property type="evidence" value="ECO:0007669"/>
    <property type="project" value="InterPro"/>
</dbReference>
<gene>
    <name evidence="7" type="ORF">MNBD_GAMMA16-1628</name>
</gene>
<keyword evidence="4" id="KW-1015">Disulfide bond</keyword>
<dbReference type="InterPro" id="IPR013766">
    <property type="entry name" value="Thioredoxin_domain"/>
</dbReference>
<reference evidence="7" key="1">
    <citation type="submission" date="2018-06" db="EMBL/GenBank/DDBJ databases">
        <authorList>
            <person name="Zhirakovskaya E."/>
        </authorList>
    </citation>
    <scope>NUCLEOTIDE SEQUENCE</scope>
</reference>
<evidence type="ECO:0000256" key="5">
    <source>
        <dbReference type="ARBA" id="ARBA00023284"/>
    </source>
</evidence>